<accession>A8LND8</accession>
<dbReference type="KEGG" id="dsh:Dshi_1909"/>
<organism evidence="1 2">
    <name type="scientific">Dinoroseobacter shibae (strain DSM 16493 / NCIMB 14021 / DFL 12)</name>
    <dbReference type="NCBI Taxonomy" id="398580"/>
    <lineage>
        <taxon>Bacteria</taxon>
        <taxon>Pseudomonadati</taxon>
        <taxon>Pseudomonadota</taxon>
        <taxon>Alphaproteobacteria</taxon>
        <taxon>Rhodobacterales</taxon>
        <taxon>Roseobacteraceae</taxon>
        <taxon>Dinoroseobacter</taxon>
    </lineage>
</organism>
<dbReference type="EMBL" id="CP000830">
    <property type="protein sequence ID" value="ABV93651.1"/>
    <property type="molecule type" value="Genomic_DNA"/>
</dbReference>
<protein>
    <recommendedName>
        <fullName evidence="3">Uracil-DNA glycosylase-like domain-containing protein</fullName>
    </recommendedName>
</protein>
<dbReference type="AlphaFoldDB" id="A8LND8"/>
<sequence>MPPLPNSPLRSLLAEAYSPCRFFGQCREAQWNPASGHIPRGFVGATGTPEDVELVMVFSKPGHPHDGERYDPEISADGLMQACVSHAYYSFKNGTDLFHRNTRWFIDQLYPDLTFDEQLRRVWLTEGRLCSIDNEIGRTTDRSCASNFLVRQVALLPNATVVAFGGKAKHYLTGIGIDYVSAYALAPPGANHRPARPSWEAAIAEVAARRQARRAGG</sequence>
<dbReference type="Proteomes" id="UP000006833">
    <property type="component" value="Chromosome"/>
</dbReference>
<proteinExistence type="predicted"/>
<gene>
    <name evidence="1" type="ordered locus">Dshi_1909</name>
</gene>
<dbReference type="HOGENOM" id="CLU_1270636_0_0_5"/>
<evidence type="ECO:0008006" key="3">
    <source>
        <dbReference type="Google" id="ProtNLM"/>
    </source>
</evidence>
<name>A8LND8_DINSH</name>
<keyword evidence="2" id="KW-1185">Reference proteome</keyword>
<reference evidence="2" key="1">
    <citation type="journal article" date="2010" name="ISME J.">
        <title>The complete genome sequence of the algal symbiont Dinoroseobacter shibae: a hitchhiker's guide to life in the sea.</title>
        <authorList>
            <person name="Wagner-Dobler I."/>
            <person name="Ballhausen B."/>
            <person name="Berger M."/>
            <person name="Brinkhoff T."/>
            <person name="Buchholz I."/>
            <person name="Bunk B."/>
            <person name="Cypionka H."/>
            <person name="Daniel R."/>
            <person name="Drepper T."/>
            <person name="Gerdts G."/>
            <person name="Hahnke S."/>
            <person name="Han C."/>
            <person name="Jahn D."/>
            <person name="Kalhoefer D."/>
            <person name="Kiss H."/>
            <person name="Klenk H.P."/>
            <person name="Kyrpides N."/>
            <person name="Liebl W."/>
            <person name="Liesegang H."/>
            <person name="Meincke L."/>
            <person name="Pati A."/>
            <person name="Petersen J."/>
            <person name="Piekarski T."/>
            <person name="Pommerenke C."/>
            <person name="Pradella S."/>
            <person name="Pukall R."/>
            <person name="Rabus R."/>
            <person name="Stackebrandt E."/>
            <person name="Thole S."/>
            <person name="Thompson L."/>
            <person name="Tielen P."/>
            <person name="Tomasch J."/>
            <person name="von Jan M."/>
            <person name="Wanphrut N."/>
            <person name="Wichels A."/>
            <person name="Zech H."/>
            <person name="Simon M."/>
        </authorList>
    </citation>
    <scope>NUCLEOTIDE SEQUENCE [LARGE SCALE GENOMIC DNA]</scope>
    <source>
        <strain evidence="2">DSM 16493 / NCIMB 14021 / DFL 12</strain>
    </source>
</reference>
<dbReference type="eggNOG" id="ENOG5032X13">
    <property type="taxonomic scope" value="Bacteria"/>
</dbReference>
<evidence type="ECO:0000313" key="2">
    <source>
        <dbReference type="Proteomes" id="UP000006833"/>
    </source>
</evidence>
<dbReference type="OrthoDB" id="4926688at2"/>
<evidence type="ECO:0000313" key="1">
    <source>
        <dbReference type="EMBL" id="ABV93651.1"/>
    </source>
</evidence>